<evidence type="ECO:0000313" key="1">
    <source>
        <dbReference type="EMBL" id="THU92805.1"/>
    </source>
</evidence>
<accession>A0A4V6T5B9</accession>
<name>A0A4V6T5B9_DENBC</name>
<dbReference type="EMBL" id="ML179267">
    <property type="protein sequence ID" value="THU92805.1"/>
    <property type="molecule type" value="Genomic_DNA"/>
</dbReference>
<protein>
    <submittedName>
        <fullName evidence="1">Uncharacterized protein</fullName>
    </submittedName>
</protein>
<dbReference type="Proteomes" id="UP000297245">
    <property type="component" value="Unassembled WGS sequence"/>
</dbReference>
<gene>
    <name evidence="1" type="ORF">K435DRAFT_671450</name>
</gene>
<organism evidence="1 2">
    <name type="scientific">Dendrothele bispora (strain CBS 962.96)</name>
    <dbReference type="NCBI Taxonomy" id="1314807"/>
    <lineage>
        <taxon>Eukaryota</taxon>
        <taxon>Fungi</taxon>
        <taxon>Dikarya</taxon>
        <taxon>Basidiomycota</taxon>
        <taxon>Agaricomycotina</taxon>
        <taxon>Agaricomycetes</taxon>
        <taxon>Agaricomycetidae</taxon>
        <taxon>Agaricales</taxon>
        <taxon>Agaricales incertae sedis</taxon>
        <taxon>Dendrothele</taxon>
    </lineage>
</organism>
<evidence type="ECO:0000313" key="2">
    <source>
        <dbReference type="Proteomes" id="UP000297245"/>
    </source>
</evidence>
<dbReference type="OrthoDB" id="3025757at2759"/>
<dbReference type="AlphaFoldDB" id="A0A4V6T5B9"/>
<proteinExistence type="predicted"/>
<feature type="non-terminal residue" evidence="1">
    <location>
        <position position="171"/>
    </location>
</feature>
<reference evidence="1 2" key="1">
    <citation type="journal article" date="2019" name="Nat. Ecol. Evol.">
        <title>Megaphylogeny resolves global patterns of mushroom evolution.</title>
        <authorList>
            <person name="Varga T."/>
            <person name="Krizsan K."/>
            <person name="Foldi C."/>
            <person name="Dima B."/>
            <person name="Sanchez-Garcia M."/>
            <person name="Sanchez-Ramirez S."/>
            <person name="Szollosi G.J."/>
            <person name="Szarkandi J.G."/>
            <person name="Papp V."/>
            <person name="Albert L."/>
            <person name="Andreopoulos W."/>
            <person name="Angelini C."/>
            <person name="Antonin V."/>
            <person name="Barry K.W."/>
            <person name="Bougher N.L."/>
            <person name="Buchanan P."/>
            <person name="Buyck B."/>
            <person name="Bense V."/>
            <person name="Catcheside P."/>
            <person name="Chovatia M."/>
            <person name="Cooper J."/>
            <person name="Damon W."/>
            <person name="Desjardin D."/>
            <person name="Finy P."/>
            <person name="Geml J."/>
            <person name="Haridas S."/>
            <person name="Hughes K."/>
            <person name="Justo A."/>
            <person name="Karasinski D."/>
            <person name="Kautmanova I."/>
            <person name="Kiss B."/>
            <person name="Kocsube S."/>
            <person name="Kotiranta H."/>
            <person name="LaButti K.M."/>
            <person name="Lechner B.E."/>
            <person name="Liimatainen K."/>
            <person name="Lipzen A."/>
            <person name="Lukacs Z."/>
            <person name="Mihaltcheva S."/>
            <person name="Morgado L.N."/>
            <person name="Niskanen T."/>
            <person name="Noordeloos M.E."/>
            <person name="Ohm R.A."/>
            <person name="Ortiz-Santana B."/>
            <person name="Ovrebo C."/>
            <person name="Racz N."/>
            <person name="Riley R."/>
            <person name="Savchenko A."/>
            <person name="Shiryaev A."/>
            <person name="Soop K."/>
            <person name="Spirin V."/>
            <person name="Szebenyi C."/>
            <person name="Tomsovsky M."/>
            <person name="Tulloss R.E."/>
            <person name="Uehling J."/>
            <person name="Grigoriev I.V."/>
            <person name="Vagvolgyi C."/>
            <person name="Papp T."/>
            <person name="Martin F.M."/>
            <person name="Miettinen O."/>
            <person name="Hibbett D.S."/>
            <person name="Nagy L.G."/>
        </authorList>
    </citation>
    <scope>NUCLEOTIDE SEQUENCE [LARGE SCALE GENOMIC DNA]</scope>
    <source>
        <strain evidence="1 2">CBS 962.96</strain>
    </source>
</reference>
<sequence length="171" mass="18784">MPSFPPPDVAGADTASLRVADRWWNSDSLACHVLVARLTQDILPFLPPHHDPSTGLPRTAQSVYHALRRFCNVGSIAQATELKTKLWSRSCPVSGVAEYCTAWRSGIGSLMQMQYVFMWSEAVIAFISHLPSSSTFESVRTVGLSMVNSGQLLDHRAFTHVVDLTLNALSN</sequence>
<keyword evidence="2" id="KW-1185">Reference proteome</keyword>